<gene>
    <name evidence="3" type="ORF">ABVT11_13965</name>
</gene>
<evidence type="ECO:0000256" key="1">
    <source>
        <dbReference type="SAM" id="SignalP"/>
    </source>
</evidence>
<evidence type="ECO:0000313" key="4">
    <source>
        <dbReference type="Proteomes" id="UP001548590"/>
    </source>
</evidence>
<protein>
    <submittedName>
        <fullName evidence="3">YceI family protein</fullName>
    </submittedName>
</protein>
<dbReference type="InterPro" id="IPR036761">
    <property type="entry name" value="TTHA0802/YceI-like_sf"/>
</dbReference>
<dbReference type="InterPro" id="IPR007372">
    <property type="entry name" value="Lipid/polyisoprenoid-bd_YceI"/>
</dbReference>
<evidence type="ECO:0000259" key="2">
    <source>
        <dbReference type="SMART" id="SM00867"/>
    </source>
</evidence>
<dbReference type="PANTHER" id="PTHR34406">
    <property type="entry name" value="PROTEIN YCEI"/>
    <property type="match status" value="1"/>
</dbReference>
<comment type="caution">
    <text evidence="3">The sequence shown here is derived from an EMBL/GenBank/DDBJ whole genome shotgun (WGS) entry which is preliminary data.</text>
</comment>
<dbReference type="Proteomes" id="UP001548590">
    <property type="component" value="Unassembled WGS sequence"/>
</dbReference>
<dbReference type="SMART" id="SM00867">
    <property type="entry name" value="YceI"/>
    <property type="match status" value="1"/>
</dbReference>
<dbReference type="SUPFAM" id="SSF101874">
    <property type="entry name" value="YceI-like"/>
    <property type="match status" value="1"/>
</dbReference>
<name>A0ABV2CSP9_9RHOO</name>
<dbReference type="Pfam" id="PF04264">
    <property type="entry name" value="YceI"/>
    <property type="match status" value="1"/>
</dbReference>
<dbReference type="PANTHER" id="PTHR34406:SF2">
    <property type="entry name" value="PERIPLASMIC PROTEIN"/>
    <property type="match status" value="1"/>
</dbReference>
<organism evidence="3 4">
    <name type="scientific">Uliginosibacterium paludis</name>
    <dbReference type="NCBI Taxonomy" id="1615952"/>
    <lineage>
        <taxon>Bacteria</taxon>
        <taxon>Pseudomonadati</taxon>
        <taxon>Pseudomonadota</taxon>
        <taxon>Betaproteobacteria</taxon>
        <taxon>Rhodocyclales</taxon>
        <taxon>Zoogloeaceae</taxon>
        <taxon>Uliginosibacterium</taxon>
    </lineage>
</organism>
<sequence length="188" mass="20261">MKKILIAAALASLSAASFAAPESFAIDPTHTSQSFSYNHMGFTTQTHGFDRSSGKIVIDRAAKTGSVDVVIDAKSIDGGSALFTGHLQSEDFFNVEKFPEITYKSSSVKFEGDKPVSVEGLLTIKGVSKPVTLKIDHYVLQPNSMLKKDQIGANATAVIKRSEFGLAQYVPYVSDELTLKIAVEAIKE</sequence>
<feature type="signal peptide" evidence="1">
    <location>
        <begin position="1"/>
        <end position="19"/>
    </location>
</feature>
<proteinExistence type="predicted"/>
<accession>A0ABV2CSP9</accession>
<keyword evidence="4" id="KW-1185">Reference proteome</keyword>
<dbReference type="EMBL" id="JBEWLZ010000008">
    <property type="protein sequence ID" value="MET1490939.1"/>
    <property type="molecule type" value="Genomic_DNA"/>
</dbReference>
<dbReference type="Gene3D" id="2.40.128.110">
    <property type="entry name" value="Lipid/polyisoprenoid-binding, YceI-like"/>
    <property type="match status" value="1"/>
</dbReference>
<reference evidence="3 4" key="1">
    <citation type="submission" date="2024-07" db="EMBL/GenBank/DDBJ databases">
        <title>Uliginosibacterium paludis KCTC:42655.</title>
        <authorList>
            <person name="Kim M.K."/>
        </authorList>
    </citation>
    <scope>NUCLEOTIDE SEQUENCE [LARGE SCALE GENOMIC DNA]</scope>
    <source>
        <strain evidence="3 4">KCTC 42655</strain>
    </source>
</reference>
<feature type="domain" description="Lipid/polyisoprenoid-binding YceI-like" evidence="2">
    <location>
        <begin position="23"/>
        <end position="186"/>
    </location>
</feature>
<evidence type="ECO:0000313" key="3">
    <source>
        <dbReference type="EMBL" id="MET1490939.1"/>
    </source>
</evidence>
<feature type="chain" id="PRO_5046435968" evidence="1">
    <location>
        <begin position="20"/>
        <end position="188"/>
    </location>
</feature>
<dbReference type="RefSeq" id="WP_345924755.1">
    <property type="nucleotide sequence ID" value="NZ_JBDIVF010000002.1"/>
</dbReference>
<keyword evidence="1" id="KW-0732">Signal</keyword>